<comment type="similarity">
    <text evidence="11">Belongs to the ThiI family.</text>
</comment>
<dbReference type="InterPro" id="IPR026340">
    <property type="entry name" value="THII_Thiazole_biosynth_dom"/>
</dbReference>
<reference evidence="14 15" key="1">
    <citation type="submission" date="2019-03" db="EMBL/GenBank/DDBJ databases">
        <title>Nitrincola sp. nov. isolated from an Indian soda lake.</title>
        <authorList>
            <person name="Joshi A."/>
            <person name="Thite S.V."/>
            <person name="Joseph N."/>
            <person name="Dhotre D."/>
            <person name="Moorthy M."/>
            <person name="Shouche Y.S."/>
        </authorList>
    </citation>
    <scope>NUCLEOTIDE SEQUENCE [LARGE SCALE GENOMIC DNA]</scope>
    <source>
        <strain evidence="14 15">MEB193</strain>
    </source>
</reference>
<organism evidence="14 15">
    <name type="scientific">Nitrincola tapanii</name>
    <dbReference type="NCBI Taxonomy" id="1708751"/>
    <lineage>
        <taxon>Bacteria</taxon>
        <taxon>Pseudomonadati</taxon>
        <taxon>Pseudomonadota</taxon>
        <taxon>Gammaproteobacteria</taxon>
        <taxon>Oceanospirillales</taxon>
        <taxon>Oceanospirillaceae</taxon>
        <taxon>Nitrincola</taxon>
    </lineage>
</organism>
<evidence type="ECO:0000259" key="13">
    <source>
        <dbReference type="PROSITE" id="PS51165"/>
    </source>
</evidence>
<dbReference type="GO" id="GO:0140741">
    <property type="term" value="F:tRNA-uracil-4 sulfurtransferase activity"/>
    <property type="evidence" value="ECO:0007669"/>
    <property type="project" value="UniProtKB-EC"/>
</dbReference>
<feature type="binding site" evidence="11">
    <location>
        <position position="299"/>
    </location>
    <ligand>
        <name>ATP</name>
        <dbReference type="ChEBI" id="CHEBI:30616"/>
    </ligand>
</feature>
<feature type="binding site" evidence="11">
    <location>
        <begin position="186"/>
        <end position="187"/>
    </location>
    <ligand>
        <name>ATP</name>
        <dbReference type="ChEBI" id="CHEBI:30616"/>
    </ligand>
</feature>
<evidence type="ECO:0000256" key="5">
    <source>
        <dbReference type="ARBA" id="ARBA00022741"/>
    </source>
</evidence>
<dbReference type="PROSITE" id="PS51165">
    <property type="entry name" value="THUMP"/>
    <property type="match status" value="1"/>
</dbReference>
<keyword evidence="10" id="KW-0676">Redox-active center</keyword>
<dbReference type="Pfam" id="PF02568">
    <property type="entry name" value="ThiI"/>
    <property type="match status" value="1"/>
</dbReference>
<proteinExistence type="inferred from homology"/>
<feature type="domain" description="Rhodanese" evidence="12">
    <location>
        <begin position="409"/>
        <end position="492"/>
    </location>
</feature>
<comment type="catalytic activity">
    <reaction evidence="11">
        <text>[ThiI sulfur-carrier protein]-S-sulfanyl-L-cysteine + a uridine in tRNA + 2 reduced [2Fe-2S]-[ferredoxin] + ATP + H(+) = [ThiI sulfur-carrier protein]-L-cysteine + a 4-thiouridine in tRNA + 2 oxidized [2Fe-2S]-[ferredoxin] + AMP + diphosphate</text>
        <dbReference type="Rhea" id="RHEA:24176"/>
        <dbReference type="Rhea" id="RHEA-COMP:10000"/>
        <dbReference type="Rhea" id="RHEA-COMP:10001"/>
        <dbReference type="Rhea" id="RHEA-COMP:13337"/>
        <dbReference type="Rhea" id="RHEA-COMP:13338"/>
        <dbReference type="Rhea" id="RHEA-COMP:13339"/>
        <dbReference type="Rhea" id="RHEA-COMP:13340"/>
        <dbReference type="ChEBI" id="CHEBI:15378"/>
        <dbReference type="ChEBI" id="CHEBI:29950"/>
        <dbReference type="ChEBI" id="CHEBI:30616"/>
        <dbReference type="ChEBI" id="CHEBI:33019"/>
        <dbReference type="ChEBI" id="CHEBI:33737"/>
        <dbReference type="ChEBI" id="CHEBI:33738"/>
        <dbReference type="ChEBI" id="CHEBI:61963"/>
        <dbReference type="ChEBI" id="CHEBI:65315"/>
        <dbReference type="ChEBI" id="CHEBI:136798"/>
        <dbReference type="ChEBI" id="CHEBI:456215"/>
        <dbReference type="EC" id="2.8.1.4"/>
    </reaction>
</comment>
<evidence type="ECO:0000256" key="9">
    <source>
        <dbReference type="ARBA" id="ARBA00023157"/>
    </source>
</evidence>
<dbReference type="AlphaFoldDB" id="A0A5A9W6N5"/>
<keyword evidence="6 11" id="KW-0067">ATP-binding</keyword>
<dbReference type="GO" id="GO:0004810">
    <property type="term" value="F:CCA tRNA nucleotidyltransferase activity"/>
    <property type="evidence" value="ECO:0007669"/>
    <property type="project" value="InterPro"/>
</dbReference>
<dbReference type="Gene3D" id="3.40.50.620">
    <property type="entry name" value="HUPs"/>
    <property type="match status" value="1"/>
</dbReference>
<dbReference type="InterPro" id="IPR004114">
    <property type="entry name" value="THUMP_dom"/>
</dbReference>
<dbReference type="SUPFAM" id="SSF52402">
    <property type="entry name" value="Adenine nucleotide alpha hydrolases-like"/>
    <property type="match status" value="1"/>
</dbReference>
<comment type="subcellular location">
    <subcellularLocation>
        <location evidence="1 11">Cytoplasm</location>
    </subcellularLocation>
</comment>
<dbReference type="InterPro" id="IPR003720">
    <property type="entry name" value="tRNA_STrfase"/>
</dbReference>
<feature type="binding site" evidence="11">
    <location>
        <position position="268"/>
    </location>
    <ligand>
        <name>ATP</name>
        <dbReference type="ChEBI" id="CHEBI:30616"/>
    </ligand>
</feature>
<evidence type="ECO:0000256" key="8">
    <source>
        <dbReference type="ARBA" id="ARBA00022977"/>
    </source>
</evidence>
<dbReference type="InterPro" id="IPR014729">
    <property type="entry name" value="Rossmann-like_a/b/a_fold"/>
</dbReference>
<comment type="caution">
    <text evidence="14">The sequence shown here is derived from an EMBL/GenBank/DDBJ whole genome shotgun (WGS) entry which is preliminary data.</text>
</comment>
<comment type="pathway">
    <text evidence="11">Cofactor biosynthesis; thiamine diphosphate biosynthesis.</text>
</comment>
<dbReference type="GO" id="GO:0005524">
    <property type="term" value="F:ATP binding"/>
    <property type="evidence" value="ECO:0007669"/>
    <property type="project" value="UniProtKB-UniRule"/>
</dbReference>
<comment type="function">
    <text evidence="11">Catalyzes the ATP-dependent transfer of a sulfur to tRNA to produce 4-thiouridine in position 8 of tRNAs, which functions as a near-UV photosensor. Also catalyzes the transfer of sulfur to the sulfur carrier protein ThiS, forming ThiS-thiocarboxylate. This is a step in the synthesis of thiazole, in the thiamine biosynthesis pathway. The sulfur is donated as persulfide by IscS.</text>
</comment>
<evidence type="ECO:0000256" key="3">
    <source>
        <dbReference type="ARBA" id="ARBA00022555"/>
    </source>
</evidence>
<dbReference type="UniPathway" id="UPA00060"/>
<dbReference type="Proteomes" id="UP000325302">
    <property type="component" value="Unassembled WGS sequence"/>
</dbReference>
<dbReference type="Gene3D" id="3.30.2130.30">
    <property type="match status" value="1"/>
</dbReference>
<comment type="caution">
    <text evidence="11">Lacks conserved residue(s) required for the propagation of feature annotation.</text>
</comment>
<evidence type="ECO:0000259" key="12">
    <source>
        <dbReference type="PROSITE" id="PS50206"/>
    </source>
</evidence>
<dbReference type="InterPro" id="IPR020536">
    <property type="entry name" value="ThiI_AANH"/>
</dbReference>
<dbReference type="CDD" id="cd11716">
    <property type="entry name" value="THUMP_ThiI"/>
    <property type="match status" value="1"/>
</dbReference>
<evidence type="ECO:0000256" key="7">
    <source>
        <dbReference type="ARBA" id="ARBA00022884"/>
    </source>
</evidence>
<dbReference type="PANTHER" id="PTHR43209:SF1">
    <property type="entry name" value="TRNA SULFURTRANSFERASE"/>
    <property type="match status" value="1"/>
</dbReference>
<evidence type="ECO:0000256" key="4">
    <source>
        <dbReference type="ARBA" id="ARBA00022679"/>
    </source>
</evidence>
<protein>
    <recommendedName>
        <fullName evidence="11">tRNA sulfurtransferase</fullName>
        <ecNumber evidence="11">2.8.1.4</ecNumber>
    </recommendedName>
    <alternativeName>
        <fullName evidence="11">Sulfur carrier protein ThiS sulfurtransferase</fullName>
    </alternativeName>
    <alternativeName>
        <fullName evidence="11">Thiamine biosynthesis protein ThiI</fullName>
    </alternativeName>
    <alternativeName>
        <fullName evidence="11">tRNA 4-thiouridine synthase</fullName>
    </alternativeName>
</protein>
<keyword evidence="3 11" id="KW-0820">tRNA-binding</keyword>
<dbReference type="OrthoDB" id="9773948at2"/>
<keyword evidence="9" id="KW-1015">Disulfide bond</keyword>
<dbReference type="InterPro" id="IPR036873">
    <property type="entry name" value="Rhodanese-like_dom_sf"/>
</dbReference>
<dbReference type="NCBIfam" id="TIGR04271">
    <property type="entry name" value="ThiI_C_thiazole"/>
    <property type="match status" value="1"/>
</dbReference>
<dbReference type="HAMAP" id="MF_00021">
    <property type="entry name" value="ThiI"/>
    <property type="match status" value="1"/>
</dbReference>
<dbReference type="SUPFAM" id="SSF143437">
    <property type="entry name" value="THUMP domain-like"/>
    <property type="match status" value="1"/>
</dbReference>
<dbReference type="PANTHER" id="PTHR43209">
    <property type="entry name" value="TRNA SULFURTRANSFERASE"/>
    <property type="match status" value="1"/>
</dbReference>
<evidence type="ECO:0000313" key="14">
    <source>
        <dbReference type="EMBL" id="KAA0875788.1"/>
    </source>
</evidence>
<keyword evidence="4 11" id="KW-0808">Transferase</keyword>
<dbReference type="EC" id="2.8.1.4" evidence="11"/>
<evidence type="ECO:0000256" key="1">
    <source>
        <dbReference type="ARBA" id="ARBA00004496"/>
    </source>
</evidence>
<keyword evidence="15" id="KW-1185">Reference proteome</keyword>
<dbReference type="GO" id="GO:0009229">
    <property type="term" value="P:thiamine diphosphate biosynthetic process"/>
    <property type="evidence" value="ECO:0007669"/>
    <property type="project" value="UniProtKB-UniRule"/>
</dbReference>
<dbReference type="EMBL" id="SMRS01000002">
    <property type="protein sequence ID" value="KAA0875788.1"/>
    <property type="molecule type" value="Genomic_DNA"/>
</dbReference>
<dbReference type="GO" id="GO:0052837">
    <property type="term" value="P:thiazole biosynthetic process"/>
    <property type="evidence" value="ECO:0007669"/>
    <property type="project" value="InterPro"/>
</dbReference>
<dbReference type="InterPro" id="IPR049961">
    <property type="entry name" value="ThiI_N"/>
</dbReference>
<feature type="domain" description="THUMP" evidence="13">
    <location>
        <begin position="64"/>
        <end position="168"/>
    </location>
</feature>
<dbReference type="Gene3D" id="3.40.250.10">
    <property type="entry name" value="Rhodanese-like domain"/>
    <property type="match status" value="1"/>
</dbReference>
<keyword evidence="8 11" id="KW-0784">Thiamine biosynthesis</keyword>
<dbReference type="RefSeq" id="WP_149390092.1">
    <property type="nucleotide sequence ID" value="NZ_SMRS01000002.1"/>
</dbReference>
<dbReference type="InterPro" id="IPR050102">
    <property type="entry name" value="tRNA_sulfurtransferase_ThiI"/>
</dbReference>
<dbReference type="InterPro" id="IPR001763">
    <property type="entry name" value="Rhodanese-like_dom"/>
</dbReference>
<keyword evidence="2 11" id="KW-0963">Cytoplasm</keyword>
<keyword evidence="5 11" id="KW-0547">Nucleotide-binding</keyword>
<dbReference type="InterPro" id="IPR049962">
    <property type="entry name" value="THUMP_ThiI"/>
</dbReference>
<dbReference type="GO" id="GO:0002937">
    <property type="term" value="P:tRNA 4-thiouridine biosynthesis"/>
    <property type="evidence" value="ECO:0007669"/>
    <property type="project" value="TreeGrafter"/>
</dbReference>
<dbReference type="SUPFAM" id="SSF52821">
    <property type="entry name" value="Rhodanese/Cell cycle control phosphatase"/>
    <property type="match status" value="1"/>
</dbReference>
<evidence type="ECO:0000313" key="15">
    <source>
        <dbReference type="Proteomes" id="UP000325302"/>
    </source>
</evidence>
<evidence type="ECO:0000256" key="2">
    <source>
        <dbReference type="ARBA" id="ARBA00022490"/>
    </source>
</evidence>
<feature type="binding site" evidence="11">
    <location>
        <position position="290"/>
    </location>
    <ligand>
        <name>ATP</name>
        <dbReference type="ChEBI" id="CHEBI:30616"/>
    </ligand>
</feature>
<name>A0A5A9W6N5_9GAMM</name>
<keyword evidence="7 11" id="KW-0694">RNA-binding</keyword>
<dbReference type="GO" id="GO:0000049">
    <property type="term" value="F:tRNA binding"/>
    <property type="evidence" value="ECO:0007669"/>
    <property type="project" value="UniProtKB-UniRule"/>
</dbReference>
<sequence>MKYLIRFFPEMTVKSRSVRQQQIKQLKKNIRLIVKGLCEEARIGGCWDLLEVELPAQLSEEKQQAISDALASTPGIHHFMQAQEFELPDRQTLCQRVLESVGQRLQGKTFAVRVQRAGVHEFTSLDLEREIGAFLLKHAGPSRVQLKEPEETVMLQVHHQRVFIVGARREGIGGYPLGTQEQVATLMSGGFDSCVAAYQMLQRGVCTHFIFFRLGGVAHEQGVKEVAHHLWQRYGSSHRVKFVTVPFEAVVEQILTQVDNAQMGVVLKRAMLHCADQLARRLRIGALVTGEAIAQVSSQTLTNLQVIDRCIDRLVLRPLITTHKQTIIDQAFAIGVAEMSARIPEYCGVISQRPTIRARLEEVEAEEAKIDPACLEAAVRGAVIQKIDQVLLAPDLPEFASNSAAESTDKRAIVVLDVRAPADVEANPLPAIRYPVECLPFYKLHSEFAQLDAEFEYWLYCDQGVMSGLQVQNLQAAGFQNLKVLPAAELTSLRT</sequence>
<comment type="catalytic activity">
    <reaction evidence="11">
        <text>[ThiS sulfur-carrier protein]-C-terminal Gly-Gly-AMP + S-sulfanyl-L-cysteinyl-[cysteine desulfurase] + AH2 = [ThiS sulfur-carrier protein]-C-terminal-Gly-aminoethanethioate + L-cysteinyl-[cysteine desulfurase] + A + AMP + 2 H(+)</text>
        <dbReference type="Rhea" id="RHEA:43340"/>
        <dbReference type="Rhea" id="RHEA-COMP:12157"/>
        <dbReference type="Rhea" id="RHEA-COMP:12158"/>
        <dbReference type="Rhea" id="RHEA-COMP:12910"/>
        <dbReference type="Rhea" id="RHEA-COMP:19908"/>
        <dbReference type="ChEBI" id="CHEBI:13193"/>
        <dbReference type="ChEBI" id="CHEBI:15378"/>
        <dbReference type="ChEBI" id="CHEBI:17499"/>
        <dbReference type="ChEBI" id="CHEBI:29950"/>
        <dbReference type="ChEBI" id="CHEBI:61963"/>
        <dbReference type="ChEBI" id="CHEBI:90618"/>
        <dbReference type="ChEBI" id="CHEBI:232372"/>
        <dbReference type="ChEBI" id="CHEBI:456215"/>
    </reaction>
</comment>
<accession>A0A5A9W6N5</accession>
<dbReference type="GO" id="GO:0009228">
    <property type="term" value="P:thiamine biosynthetic process"/>
    <property type="evidence" value="ECO:0007669"/>
    <property type="project" value="UniProtKB-KW"/>
</dbReference>
<dbReference type="CDD" id="cd00158">
    <property type="entry name" value="RHOD"/>
    <property type="match status" value="1"/>
</dbReference>
<gene>
    <name evidence="11 14" type="primary">thiI</name>
    <name evidence="14" type="ORF">E1H14_03615</name>
</gene>
<dbReference type="SMART" id="SM00981">
    <property type="entry name" value="THUMP"/>
    <property type="match status" value="1"/>
</dbReference>
<dbReference type="Pfam" id="PF02926">
    <property type="entry name" value="THUMP"/>
    <property type="match status" value="1"/>
</dbReference>
<dbReference type="NCBIfam" id="TIGR00342">
    <property type="entry name" value="tRNA uracil 4-sulfurtransferase ThiI"/>
    <property type="match status" value="1"/>
</dbReference>
<evidence type="ECO:0000256" key="10">
    <source>
        <dbReference type="ARBA" id="ARBA00023284"/>
    </source>
</evidence>
<dbReference type="PROSITE" id="PS50206">
    <property type="entry name" value="RHODANESE_3"/>
    <property type="match status" value="1"/>
</dbReference>
<feature type="active site" description="Cysteine persulfide intermediate" evidence="11">
    <location>
        <position position="461"/>
    </location>
</feature>
<evidence type="ECO:0000256" key="6">
    <source>
        <dbReference type="ARBA" id="ARBA00022840"/>
    </source>
</evidence>
<dbReference type="GO" id="GO:0005829">
    <property type="term" value="C:cytosol"/>
    <property type="evidence" value="ECO:0007669"/>
    <property type="project" value="TreeGrafter"/>
</dbReference>
<evidence type="ECO:0000256" key="11">
    <source>
        <dbReference type="HAMAP-Rule" id="MF_00021"/>
    </source>
</evidence>